<organism evidence="2 3">
    <name type="scientific">Brevibacillus panacihumi</name>
    <dbReference type="NCBI Taxonomy" id="497735"/>
    <lineage>
        <taxon>Bacteria</taxon>
        <taxon>Bacillati</taxon>
        <taxon>Bacillota</taxon>
        <taxon>Bacilli</taxon>
        <taxon>Bacillales</taxon>
        <taxon>Paenibacillaceae</taxon>
        <taxon>Brevibacillus</taxon>
    </lineage>
</organism>
<sequence length="394" mass="44873">MKHYVEEVGARVKVDEGIQVIEKLLLACYFHPGISTKELARRTFLPIPVAAAIKKELIREGALEQKNGVHCTKEANRWVERRCGYRGIDKALYLKLMEANINEAVRLPEMKVILEGLAEEFARRPQVNVQLDQSKCTPETSLRRAILCLKHHSLVGKKILCVGDDDLVNVSLGMLLQQLFPAMEVPQAQIDVVELDERFIRHIHEIADRAQLPIRCFPWDLRNPLPSEWHAQYDCFFTDPPYTLQGMSLFVSRGITALKQKKGLPVFLSFAHKSPDFMLAMNREFVRMGLTVHAAHQHFNQYEGAEMIANRSQMIILETTAVTDAQVKDAFCDALYTGEVKRTLRTYRCMQCGQEVFVGLQGEVATIEELKNQGCPGCKNDTFLMVEKRHLPPK</sequence>
<dbReference type="InterPro" id="IPR002723">
    <property type="entry name" value="BpsA_C"/>
</dbReference>
<accession>A0A3M8CRW3</accession>
<dbReference type="GO" id="GO:0008168">
    <property type="term" value="F:methyltransferase activity"/>
    <property type="evidence" value="ECO:0007669"/>
    <property type="project" value="UniProtKB-KW"/>
</dbReference>
<dbReference type="InterPro" id="IPR029063">
    <property type="entry name" value="SAM-dependent_MTases_sf"/>
</dbReference>
<dbReference type="Gene3D" id="3.40.50.150">
    <property type="entry name" value="Vaccinia Virus protein VP39"/>
    <property type="match status" value="1"/>
</dbReference>
<reference evidence="2 3" key="1">
    <citation type="submission" date="2018-10" db="EMBL/GenBank/DDBJ databases">
        <title>Phylogenomics of Brevibacillus.</title>
        <authorList>
            <person name="Dunlap C."/>
        </authorList>
    </citation>
    <scope>NUCLEOTIDE SEQUENCE [LARGE SCALE GENOMIC DNA]</scope>
    <source>
        <strain evidence="2 3">JCM 15085</strain>
    </source>
</reference>
<evidence type="ECO:0000313" key="3">
    <source>
        <dbReference type="Proteomes" id="UP000281915"/>
    </source>
</evidence>
<proteinExistence type="predicted"/>
<keyword evidence="2" id="KW-0808">Transferase</keyword>
<keyword evidence="2" id="KW-0489">Methyltransferase</keyword>
<dbReference type="Proteomes" id="UP000281915">
    <property type="component" value="Unassembled WGS sequence"/>
</dbReference>
<dbReference type="GO" id="GO:0006596">
    <property type="term" value="P:polyamine biosynthetic process"/>
    <property type="evidence" value="ECO:0007669"/>
    <property type="project" value="TreeGrafter"/>
</dbReference>
<feature type="domain" description="N(4)-bis(aminopropyl)spermidine synthase C-terminal" evidence="1">
    <location>
        <begin position="119"/>
        <end position="317"/>
    </location>
</feature>
<dbReference type="EMBL" id="RHHT01000025">
    <property type="protein sequence ID" value="RNB78368.1"/>
    <property type="molecule type" value="Genomic_DNA"/>
</dbReference>
<gene>
    <name evidence="2" type="ORF">EDM58_11210</name>
</gene>
<protein>
    <submittedName>
        <fullName evidence="2">Putative methyltransferase</fullName>
    </submittedName>
</protein>
<dbReference type="Pfam" id="PF01861">
    <property type="entry name" value="BpsA_C"/>
    <property type="match status" value="1"/>
</dbReference>
<evidence type="ECO:0000313" key="2">
    <source>
        <dbReference type="EMBL" id="RNB78368.1"/>
    </source>
</evidence>
<dbReference type="RefSeq" id="WP_122913420.1">
    <property type="nucleotide sequence ID" value="NZ_RHHT01000025.1"/>
</dbReference>
<dbReference type="PANTHER" id="PTHR23290">
    <property type="entry name" value="RRNA N6-ADENOSINE-METHYLTRANSFERASE METTL5"/>
    <property type="match status" value="1"/>
</dbReference>
<dbReference type="AlphaFoldDB" id="A0A3M8CRW3"/>
<dbReference type="SUPFAM" id="SSF53335">
    <property type="entry name" value="S-adenosyl-L-methionine-dependent methyltransferases"/>
    <property type="match status" value="1"/>
</dbReference>
<evidence type="ECO:0000259" key="1">
    <source>
        <dbReference type="Pfam" id="PF01861"/>
    </source>
</evidence>
<dbReference type="PANTHER" id="PTHR23290:SF0">
    <property type="entry name" value="RRNA N6-ADENOSINE-METHYLTRANSFERASE METTL5"/>
    <property type="match status" value="1"/>
</dbReference>
<dbReference type="InterPro" id="IPR051720">
    <property type="entry name" value="rRNA_MeTrfase/Polyamine_Synth"/>
</dbReference>
<comment type="caution">
    <text evidence="2">The sequence shown here is derived from an EMBL/GenBank/DDBJ whole genome shotgun (WGS) entry which is preliminary data.</text>
</comment>
<name>A0A3M8CRW3_9BACL</name>
<dbReference type="GO" id="GO:0032259">
    <property type="term" value="P:methylation"/>
    <property type="evidence" value="ECO:0007669"/>
    <property type="project" value="UniProtKB-KW"/>
</dbReference>